<feature type="compositionally biased region" description="Polar residues" evidence="1">
    <location>
        <begin position="96"/>
        <end position="111"/>
    </location>
</feature>
<comment type="caution">
    <text evidence="2">The sequence shown here is derived from an EMBL/GenBank/DDBJ whole genome shotgun (WGS) entry which is preliminary data.</text>
</comment>
<dbReference type="Proteomes" id="UP000646548">
    <property type="component" value="Unassembled WGS sequence"/>
</dbReference>
<feature type="compositionally biased region" description="Basic residues" evidence="1">
    <location>
        <begin position="262"/>
        <end position="281"/>
    </location>
</feature>
<evidence type="ECO:0000313" key="2">
    <source>
        <dbReference type="EMBL" id="KAF6731196.1"/>
    </source>
</evidence>
<feature type="compositionally biased region" description="Polar residues" evidence="1">
    <location>
        <begin position="238"/>
        <end position="253"/>
    </location>
</feature>
<dbReference type="EMBL" id="WKFB01000218">
    <property type="protein sequence ID" value="KAF6731196.1"/>
    <property type="molecule type" value="Genomic_DNA"/>
</dbReference>
<gene>
    <name evidence="2" type="ORF">FQA47_006818</name>
</gene>
<dbReference type="GO" id="GO:0007018">
    <property type="term" value="P:microtubule-based movement"/>
    <property type="evidence" value="ECO:0007669"/>
    <property type="project" value="InterPro"/>
</dbReference>
<proteinExistence type="predicted"/>
<name>A0A834FE21_ORYME</name>
<dbReference type="PANTHER" id="PTHR21608:SF8">
    <property type="entry name" value="KINESIN-LIKE PROTEIN KIF26B"/>
    <property type="match status" value="1"/>
</dbReference>
<dbReference type="AlphaFoldDB" id="A0A834FE21"/>
<feature type="compositionally biased region" description="Polar residues" evidence="1">
    <location>
        <begin position="42"/>
        <end position="57"/>
    </location>
</feature>
<dbReference type="GO" id="GO:0003777">
    <property type="term" value="F:microtubule motor activity"/>
    <property type="evidence" value="ECO:0007669"/>
    <property type="project" value="InterPro"/>
</dbReference>
<evidence type="ECO:0000313" key="3">
    <source>
        <dbReference type="Proteomes" id="UP000646548"/>
    </source>
</evidence>
<dbReference type="InterPro" id="IPR027640">
    <property type="entry name" value="Kinesin-like_fam"/>
</dbReference>
<reference evidence="2" key="1">
    <citation type="journal article" name="BMC Genomics">
        <title>Long-read sequencing and de novo genome assembly of marine medaka (Oryzias melastigma).</title>
        <authorList>
            <person name="Liang P."/>
            <person name="Saqib H.S.A."/>
            <person name="Ni X."/>
            <person name="Shen Y."/>
        </authorList>
    </citation>
    <scope>NUCLEOTIDE SEQUENCE</scope>
    <source>
        <strain evidence="2">Bigg-433</strain>
    </source>
</reference>
<feature type="compositionally biased region" description="Gly residues" evidence="1">
    <location>
        <begin position="155"/>
        <end position="166"/>
    </location>
</feature>
<sequence>MPRTGRSITRAASVSSPTGSPSYSGSASPSSAPQSPAKSSGTSKISAVNKLLMSSNPKTRSLSASSTKTLSFSTKSLSQTTSRSSSLPPHGKQGPTPGSWSTQSLSRSRGGSLTAKLPLRAVNSRISELLQGNAGSRSRHHIQAGSTDPAEEKGGGTSGDGAGGNGPAEERAAVVQTLPSPYSKITAPRKPHRCSSGHASDNSSVLSGELPPAMGKTALFYHSGGSSGYESMLRDSSENTGSTSSAQDSLSEHSSATTSSRRSSKSSKKNRSNIGLQRRRLIPALTLDSSSSSPPQRSSKQAVTSSSSSSSSQGACWVDGPLGPPAPSNLRGGSMTTETFEIKVYEIDDVERLQKRKDKGGSKVRGGLKSAATHVKETELIKKIN</sequence>
<accession>A0A834FE21</accession>
<organism evidence="2 3">
    <name type="scientific">Oryzias melastigma</name>
    <name type="common">Marine medaka</name>
    <dbReference type="NCBI Taxonomy" id="30732"/>
    <lineage>
        <taxon>Eukaryota</taxon>
        <taxon>Metazoa</taxon>
        <taxon>Chordata</taxon>
        <taxon>Craniata</taxon>
        <taxon>Vertebrata</taxon>
        <taxon>Euteleostomi</taxon>
        <taxon>Actinopterygii</taxon>
        <taxon>Neopterygii</taxon>
        <taxon>Teleostei</taxon>
        <taxon>Neoteleostei</taxon>
        <taxon>Acanthomorphata</taxon>
        <taxon>Ovalentaria</taxon>
        <taxon>Atherinomorphae</taxon>
        <taxon>Beloniformes</taxon>
        <taxon>Adrianichthyidae</taxon>
        <taxon>Oryziinae</taxon>
        <taxon>Oryzias</taxon>
    </lineage>
</organism>
<protein>
    <submittedName>
        <fullName evidence="2">Kinesin-like protein KIF26B</fullName>
    </submittedName>
</protein>
<feature type="compositionally biased region" description="Low complexity" evidence="1">
    <location>
        <begin position="58"/>
        <end position="86"/>
    </location>
</feature>
<feature type="compositionally biased region" description="Polar residues" evidence="1">
    <location>
        <begin position="197"/>
        <end position="206"/>
    </location>
</feature>
<feature type="compositionally biased region" description="Low complexity" evidence="1">
    <location>
        <begin position="289"/>
        <end position="312"/>
    </location>
</feature>
<feature type="compositionally biased region" description="Low complexity" evidence="1">
    <location>
        <begin position="11"/>
        <end position="41"/>
    </location>
</feature>
<feature type="region of interest" description="Disordered" evidence="1">
    <location>
        <begin position="1"/>
        <end position="334"/>
    </location>
</feature>
<dbReference type="PANTHER" id="PTHR21608">
    <property type="entry name" value="KINESIN-LIKE PROTEIN CG14535"/>
    <property type="match status" value="1"/>
</dbReference>
<evidence type="ECO:0000256" key="1">
    <source>
        <dbReference type="SAM" id="MobiDB-lite"/>
    </source>
</evidence>